<evidence type="ECO:0000313" key="2">
    <source>
        <dbReference type="Proteomes" id="UP001057402"/>
    </source>
</evidence>
<accession>A0ACB9R128</accession>
<reference evidence="2" key="1">
    <citation type="journal article" date="2023" name="Front. Plant Sci.">
        <title>Chromosomal-level genome assembly of Melastoma candidum provides insights into trichome evolution.</title>
        <authorList>
            <person name="Zhong Y."/>
            <person name="Wu W."/>
            <person name="Sun C."/>
            <person name="Zou P."/>
            <person name="Liu Y."/>
            <person name="Dai S."/>
            <person name="Zhou R."/>
        </authorList>
    </citation>
    <scope>NUCLEOTIDE SEQUENCE [LARGE SCALE GENOMIC DNA]</scope>
</reference>
<gene>
    <name evidence="1" type="ORF">MLD38_010424</name>
</gene>
<name>A0ACB9R128_9MYRT</name>
<keyword evidence="2" id="KW-1185">Reference proteome</keyword>
<sequence>MTPSTFRSEYRGVSSAACINGYSFFSSFGSSFDLPGFLAMAAVTTVTGVPANMGSWRIGAGLGNSFELGNGYCACWSWNGDAGRIKLKSRRRPKSLSSLPCQVSVSASASPCSSNPNPSMKDSSPVKVYQEMVEAARERFTQEISFQNKDKDITLAKVLLYMAAEDEAFMSLSRKLDAESLSRERTLASELSDDLEWDCLEDMPISGKKMSQWMVELDVLAKEVEVELVSREIGCHLVEVLDAVNLVLFGLKGFKRANVLDSKYSYLPSVLSSRCGNAISLSIIYIEVCRRLGLTIVGSRVGEDFLIWPQTGNPEELFKVTSGQSLFSVVNGRCVHDPKCRASDLTSNSLSGLEIATNRDIIGIALANLIRLHWKRASKRGLMLTSPLRDVDHSFSKLHNEDGSSAPALRMQSLRLAIMATERLLILQPHNWALRRDHGMMLYYNRDYEGAVQELSICMAFAPEEEAEILESFVEKLHLMRLELSWKSMGHADQLPVP</sequence>
<evidence type="ECO:0000313" key="1">
    <source>
        <dbReference type="EMBL" id="KAI4372152.1"/>
    </source>
</evidence>
<comment type="caution">
    <text evidence="1">The sequence shown here is derived from an EMBL/GenBank/DDBJ whole genome shotgun (WGS) entry which is preliminary data.</text>
</comment>
<protein>
    <submittedName>
        <fullName evidence="1">Uncharacterized protein</fullName>
    </submittedName>
</protein>
<dbReference type="EMBL" id="CM042883">
    <property type="protein sequence ID" value="KAI4372152.1"/>
    <property type="molecule type" value="Genomic_DNA"/>
</dbReference>
<proteinExistence type="predicted"/>
<dbReference type="Proteomes" id="UP001057402">
    <property type="component" value="Chromosome 4"/>
</dbReference>
<organism evidence="1 2">
    <name type="scientific">Melastoma candidum</name>
    <dbReference type="NCBI Taxonomy" id="119954"/>
    <lineage>
        <taxon>Eukaryota</taxon>
        <taxon>Viridiplantae</taxon>
        <taxon>Streptophyta</taxon>
        <taxon>Embryophyta</taxon>
        <taxon>Tracheophyta</taxon>
        <taxon>Spermatophyta</taxon>
        <taxon>Magnoliopsida</taxon>
        <taxon>eudicotyledons</taxon>
        <taxon>Gunneridae</taxon>
        <taxon>Pentapetalae</taxon>
        <taxon>rosids</taxon>
        <taxon>malvids</taxon>
        <taxon>Myrtales</taxon>
        <taxon>Melastomataceae</taxon>
        <taxon>Melastomatoideae</taxon>
        <taxon>Melastomateae</taxon>
        <taxon>Melastoma</taxon>
    </lineage>
</organism>